<proteinExistence type="predicted"/>
<dbReference type="EMBL" id="JADOUF010000001">
    <property type="protein sequence ID" value="MBG6133873.1"/>
    <property type="molecule type" value="Genomic_DNA"/>
</dbReference>
<dbReference type="GO" id="GO:0005524">
    <property type="term" value="F:ATP binding"/>
    <property type="evidence" value="ECO:0007669"/>
    <property type="project" value="InterPro"/>
</dbReference>
<accession>A0A8J7GLQ5</accession>
<organism evidence="2 3">
    <name type="scientific">Longispora fulva</name>
    <dbReference type="NCBI Taxonomy" id="619741"/>
    <lineage>
        <taxon>Bacteria</taxon>
        <taxon>Bacillati</taxon>
        <taxon>Actinomycetota</taxon>
        <taxon>Actinomycetes</taxon>
        <taxon>Micromonosporales</taxon>
        <taxon>Micromonosporaceae</taxon>
        <taxon>Longispora</taxon>
    </lineage>
</organism>
<dbReference type="InterPro" id="IPR002611">
    <property type="entry name" value="IstB_ATP-bd"/>
</dbReference>
<comment type="caution">
    <text evidence="2">The sequence shown here is derived from an EMBL/GenBank/DDBJ whole genome shotgun (WGS) entry which is preliminary data.</text>
</comment>
<keyword evidence="3" id="KW-1185">Reference proteome</keyword>
<dbReference type="Proteomes" id="UP000622552">
    <property type="component" value="Unassembled WGS sequence"/>
</dbReference>
<feature type="domain" description="IstB-like ATP-binding" evidence="1">
    <location>
        <begin position="2"/>
        <end position="70"/>
    </location>
</feature>
<evidence type="ECO:0000313" key="2">
    <source>
        <dbReference type="EMBL" id="MBG6133873.1"/>
    </source>
</evidence>
<dbReference type="AlphaFoldDB" id="A0A8J7GLQ5"/>
<evidence type="ECO:0000313" key="3">
    <source>
        <dbReference type="Proteomes" id="UP000622552"/>
    </source>
</evidence>
<protein>
    <submittedName>
        <fullName evidence="2">DNA replication protein DnaC</fullName>
    </submittedName>
</protein>
<dbReference type="Gene3D" id="3.40.50.300">
    <property type="entry name" value="P-loop containing nucleotide triphosphate hydrolases"/>
    <property type="match status" value="1"/>
</dbReference>
<reference evidence="2" key="1">
    <citation type="submission" date="2020-11" db="EMBL/GenBank/DDBJ databases">
        <title>Sequencing the genomes of 1000 actinobacteria strains.</title>
        <authorList>
            <person name="Klenk H.-P."/>
        </authorList>
    </citation>
    <scope>NUCLEOTIDE SEQUENCE</scope>
    <source>
        <strain evidence="2">DSM 45356</strain>
    </source>
</reference>
<sequence length="81" mass="8690">MLPAGQDAAEAFYRIIDAAYERRSIAVTSNIHPSGFDSIMPKTLATATTDRLLHHAHLVPTKGDSHRLAEALAGKGVIPLN</sequence>
<gene>
    <name evidence="2" type="ORF">IW245_000067</name>
</gene>
<evidence type="ECO:0000259" key="1">
    <source>
        <dbReference type="Pfam" id="PF01695"/>
    </source>
</evidence>
<dbReference type="InterPro" id="IPR027417">
    <property type="entry name" value="P-loop_NTPase"/>
</dbReference>
<dbReference type="Pfam" id="PF01695">
    <property type="entry name" value="IstB_IS21"/>
    <property type="match status" value="1"/>
</dbReference>
<name>A0A8J7GLQ5_9ACTN</name>